<sequence>MNKKAPSISIIIPTYNRAYLLDYTLMSINAQTLDKSLFEVIVVDDGSSDNTRETVGKYEGNFPLKYLFQEDDGYRVATARNLGIANAEGEILLFIDSGIVLDPGCISAHLASHADQNLVVIGYVLGIEEVYDPGETLLKEIDLLNPRDTINRFIAGDKYLDIRESVYAACGDDIMALQAPWAMFWTGNLSVRSAELQRTGVFDTAYDQRWGVEDIDLGYRIYKNNVRFVLNRKAASLHCPHFSDTTEKLRQEHHNKLYFLQKHNIPEAEVFMSCTARDLNFELKQRRAGIPLT</sequence>
<protein>
    <submittedName>
        <fullName evidence="2">Glycosyl transferase family 2</fullName>
    </submittedName>
</protein>
<dbReference type="PANTHER" id="PTHR43685:SF3">
    <property type="entry name" value="SLR2126 PROTEIN"/>
    <property type="match status" value="1"/>
</dbReference>
<dbReference type="Gene3D" id="3.90.550.10">
    <property type="entry name" value="Spore Coat Polysaccharide Biosynthesis Protein SpsA, Chain A"/>
    <property type="match status" value="1"/>
</dbReference>
<keyword evidence="2" id="KW-0808">Transferase</keyword>
<dbReference type="PANTHER" id="PTHR43685">
    <property type="entry name" value="GLYCOSYLTRANSFERASE"/>
    <property type="match status" value="1"/>
</dbReference>
<reference evidence="3" key="1">
    <citation type="submission" date="2017-02" db="EMBL/GenBank/DDBJ databases">
        <authorList>
            <person name="Varghese N."/>
            <person name="Submissions S."/>
        </authorList>
    </citation>
    <scope>NUCLEOTIDE SEQUENCE [LARGE SCALE GENOMIC DNA]</scope>
    <source>
        <strain evidence="3">DSM 18108</strain>
    </source>
</reference>
<name>A0A1T5PCN5_9BACT</name>
<accession>A0A1T5PCN5</accession>
<organism evidence="2 3">
    <name type="scientific">Chitinophaga ginsengisegetis</name>
    <dbReference type="NCBI Taxonomy" id="393003"/>
    <lineage>
        <taxon>Bacteria</taxon>
        <taxon>Pseudomonadati</taxon>
        <taxon>Bacteroidota</taxon>
        <taxon>Chitinophagia</taxon>
        <taxon>Chitinophagales</taxon>
        <taxon>Chitinophagaceae</taxon>
        <taxon>Chitinophaga</taxon>
    </lineage>
</organism>
<dbReference type="InterPro" id="IPR050834">
    <property type="entry name" value="Glycosyltransf_2"/>
</dbReference>
<dbReference type="STRING" id="393003.SAMN05660461_6440"/>
<keyword evidence="3" id="KW-1185">Reference proteome</keyword>
<dbReference type="AlphaFoldDB" id="A0A1T5PCN5"/>
<dbReference type="RefSeq" id="WP_079473684.1">
    <property type="nucleotide sequence ID" value="NZ_FUZZ01000008.1"/>
</dbReference>
<feature type="domain" description="Glycosyltransferase 2-like" evidence="1">
    <location>
        <begin position="9"/>
        <end position="130"/>
    </location>
</feature>
<dbReference type="InterPro" id="IPR029044">
    <property type="entry name" value="Nucleotide-diphossugar_trans"/>
</dbReference>
<evidence type="ECO:0000313" key="2">
    <source>
        <dbReference type="EMBL" id="SKD10520.1"/>
    </source>
</evidence>
<evidence type="ECO:0000259" key="1">
    <source>
        <dbReference type="Pfam" id="PF00535"/>
    </source>
</evidence>
<dbReference type="SUPFAM" id="SSF53448">
    <property type="entry name" value="Nucleotide-diphospho-sugar transferases"/>
    <property type="match status" value="1"/>
</dbReference>
<gene>
    <name evidence="2" type="ORF">SAMN05660461_6440</name>
</gene>
<dbReference type="Pfam" id="PF00535">
    <property type="entry name" value="Glycos_transf_2"/>
    <property type="match status" value="1"/>
</dbReference>
<proteinExistence type="predicted"/>
<dbReference type="GO" id="GO:0016740">
    <property type="term" value="F:transferase activity"/>
    <property type="evidence" value="ECO:0007669"/>
    <property type="project" value="UniProtKB-KW"/>
</dbReference>
<evidence type="ECO:0000313" key="3">
    <source>
        <dbReference type="Proteomes" id="UP000190166"/>
    </source>
</evidence>
<dbReference type="EMBL" id="FUZZ01000008">
    <property type="protein sequence ID" value="SKD10520.1"/>
    <property type="molecule type" value="Genomic_DNA"/>
</dbReference>
<dbReference type="Proteomes" id="UP000190166">
    <property type="component" value="Unassembled WGS sequence"/>
</dbReference>
<dbReference type="InterPro" id="IPR001173">
    <property type="entry name" value="Glyco_trans_2-like"/>
</dbReference>